<dbReference type="SUPFAM" id="SSF88697">
    <property type="entry name" value="PUA domain-like"/>
    <property type="match status" value="1"/>
</dbReference>
<proteinExistence type="predicted"/>
<feature type="domain" description="ASCH" evidence="1">
    <location>
        <begin position="22"/>
        <end position="128"/>
    </location>
</feature>
<reference evidence="2 3" key="1">
    <citation type="submission" date="2021-06" db="EMBL/GenBank/DDBJ databases">
        <title>Rhodobacteraceae bacterium strain HSP-20.</title>
        <authorList>
            <person name="Chen W.-M."/>
        </authorList>
    </citation>
    <scope>NUCLEOTIDE SEQUENCE [LARGE SCALE GENOMIC DNA]</scope>
    <source>
        <strain evidence="2 3">HSP-20</strain>
    </source>
</reference>
<dbReference type="PANTHER" id="PTHR39203">
    <property type="entry name" value="CYTOPLASMIC PROTEIN-RELATED"/>
    <property type="match status" value="1"/>
</dbReference>
<dbReference type="InterPro" id="IPR015947">
    <property type="entry name" value="PUA-like_sf"/>
</dbReference>
<evidence type="ECO:0000313" key="3">
    <source>
        <dbReference type="Proteomes" id="UP000731907"/>
    </source>
</evidence>
<gene>
    <name evidence="2" type="ORF">GU927_016550</name>
</gene>
<evidence type="ECO:0000313" key="2">
    <source>
        <dbReference type="EMBL" id="MBU9699458.1"/>
    </source>
</evidence>
<dbReference type="Pfam" id="PF04266">
    <property type="entry name" value="ASCH"/>
    <property type="match status" value="1"/>
</dbReference>
<dbReference type="InterPro" id="IPR009326">
    <property type="entry name" value="DUF984"/>
</dbReference>
<evidence type="ECO:0000259" key="1">
    <source>
        <dbReference type="SMART" id="SM01022"/>
    </source>
</evidence>
<organism evidence="2 3">
    <name type="scientific">Paragemmobacter amnigenus</name>
    <dbReference type="NCBI Taxonomy" id="2852097"/>
    <lineage>
        <taxon>Bacteria</taxon>
        <taxon>Pseudomonadati</taxon>
        <taxon>Pseudomonadota</taxon>
        <taxon>Alphaproteobacteria</taxon>
        <taxon>Rhodobacterales</taxon>
        <taxon>Paracoccaceae</taxon>
        <taxon>Paragemmobacter</taxon>
    </lineage>
</organism>
<dbReference type="RefSeq" id="WP_161763570.1">
    <property type="nucleotide sequence ID" value="NZ_JAAATX020000012.1"/>
</dbReference>
<dbReference type="EMBL" id="JAAATX020000012">
    <property type="protein sequence ID" value="MBU9699458.1"/>
    <property type="molecule type" value="Genomic_DNA"/>
</dbReference>
<dbReference type="InterPro" id="IPR007374">
    <property type="entry name" value="ASCH_domain"/>
</dbReference>
<dbReference type="PANTHER" id="PTHR39203:SF1">
    <property type="entry name" value="CYTOPLASMIC PROTEIN"/>
    <property type="match status" value="1"/>
</dbReference>
<comment type="caution">
    <text evidence="2">The sequence shown here is derived from an EMBL/GenBank/DDBJ whole genome shotgun (WGS) entry which is preliminary data.</text>
</comment>
<sequence>MADDVVEVAGFGTLPCCCYRSDGLQERLAALVIAGRKRATVWDGREENPTVSGMLWAVTVAGRAVAVIETVTVGRRRFCDIDADFAATEGEGDGSLAFWRAAHEDYFRRAGGFSPDMWLWCEEFRLVAVLDPVLEAAASGHVAAEVAEAGAFPAGRA</sequence>
<dbReference type="Proteomes" id="UP000731907">
    <property type="component" value="Unassembled WGS sequence"/>
</dbReference>
<dbReference type="SMART" id="SM01022">
    <property type="entry name" value="ASCH"/>
    <property type="match status" value="1"/>
</dbReference>
<accession>A0ABS6J6S3</accession>
<protein>
    <submittedName>
        <fullName evidence="2">ASCH domain-containing protein</fullName>
    </submittedName>
</protein>
<keyword evidence="3" id="KW-1185">Reference proteome</keyword>
<name>A0ABS6J6S3_9RHOB</name>
<dbReference type="Gene3D" id="3.10.400.10">
    <property type="entry name" value="Sulfate adenylyltransferase"/>
    <property type="match status" value="1"/>
</dbReference>